<sequence>MFKVMHADWTNRDPDDDLGNLHNALRLGFRQCSLVGCPNHCDNLGLREDPKVVGFNVLFVVDDAGQEVAALIRRLDKEGRIKDVEKVHSIIVKAFQAVSVYLNLAALQGNVWILDACQLLLARKTGIITALPAHREVEIHD</sequence>
<dbReference type="AlphaFoldDB" id="A0A6G1HIE0"/>
<evidence type="ECO:0000313" key="1">
    <source>
        <dbReference type="EMBL" id="KAF2395664.1"/>
    </source>
</evidence>
<organism evidence="1 2">
    <name type="scientific">Trichodelitschia bisporula</name>
    <dbReference type="NCBI Taxonomy" id="703511"/>
    <lineage>
        <taxon>Eukaryota</taxon>
        <taxon>Fungi</taxon>
        <taxon>Dikarya</taxon>
        <taxon>Ascomycota</taxon>
        <taxon>Pezizomycotina</taxon>
        <taxon>Dothideomycetes</taxon>
        <taxon>Dothideomycetes incertae sedis</taxon>
        <taxon>Phaeotrichales</taxon>
        <taxon>Phaeotrichaceae</taxon>
        <taxon>Trichodelitschia</taxon>
    </lineage>
</organism>
<dbReference type="Proteomes" id="UP000799640">
    <property type="component" value="Unassembled WGS sequence"/>
</dbReference>
<dbReference type="EMBL" id="ML996712">
    <property type="protein sequence ID" value="KAF2395664.1"/>
    <property type="molecule type" value="Genomic_DNA"/>
</dbReference>
<protein>
    <submittedName>
        <fullName evidence="1">Uncharacterized protein</fullName>
    </submittedName>
</protein>
<dbReference type="OrthoDB" id="9451547at2759"/>
<accession>A0A6G1HIE0</accession>
<keyword evidence="2" id="KW-1185">Reference proteome</keyword>
<gene>
    <name evidence="1" type="ORF">EJ06DRAFT_560547</name>
</gene>
<proteinExistence type="predicted"/>
<evidence type="ECO:0000313" key="2">
    <source>
        <dbReference type="Proteomes" id="UP000799640"/>
    </source>
</evidence>
<reference evidence="1" key="1">
    <citation type="journal article" date="2020" name="Stud. Mycol.">
        <title>101 Dothideomycetes genomes: a test case for predicting lifestyles and emergence of pathogens.</title>
        <authorList>
            <person name="Haridas S."/>
            <person name="Albert R."/>
            <person name="Binder M."/>
            <person name="Bloem J."/>
            <person name="Labutti K."/>
            <person name="Salamov A."/>
            <person name="Andreopoulos B."/>
            <person name="Baker S."/>
            <person name="Barry K."/>
            <person name="Bills G."/>
            <person name="Bluhm B."/>
            <person name="Cannon C."/>
            <person name="Castanera R."/>
            <person name="Culley D."/>
            <person name="Daum C."/>
            <person name="Ezra D."/>
            <person name="Gonzalez J."/>
            <person name="Henrissat B."/>
            <person name="Kuo A."/>
            <person name="Liang C."/>
            <person name="Lipzen A."/>
            <person name="Lutzoni F."/>
            <person name="Magnuson J."/>
            <person name="Mondo S."/>
            <person name="Nolan M."/>
            <person name="Ohm R."/>
            <person name="Pangilinan J."/>
            <person name="Park H.-J."/>
            <person name="Ramirez L."/>
            <person name="Alfaro M."/>
            <person name="Sun H."/>
            <person name="Tritt A."/>
            <person name="Yoshinaga Y."/>
            <person name="Zwiers L.-H."/>
            <person name="Turgeon B."/>
            <person name="Goodwin S."/>
            <person name="Spatafora J."/>
            <person name="Crous P."/>
            <person name="Grigoriev I."/>
        </authorList>
    </citation>
    <scope>NUCLEOTIDE SEQUENCE</scope>
    <source>
        <strain evidence="1">CBS 262.69</strain>
    </source>
</reference>
<name>A0A6G1HIE0_9PEZI</name>